<protein>
    <submittedName>
        <fullName evidence="1">Uncharacterized protein</fullName>
    </submittedName>
</protein>
<sequence length="64" mass="7484">YQVRRGNRKLTTIGYFCVREVRLWCIIVFESESVPDPMIVRSSLVAIFKNMYSILCRVASLCDH</sequence>
<accession>A0A0K2VI65</accession>
<dbReference type="EMBL" id="HACA01032802">
    <property type="protein sequence ID" value="CDW50163.1"/>
    <property type="molecule type" value="Transcribed_RNA"/>
</dbReference>
<organism evidence="1">
    <name type="scientific">Lepeophtheirus salmonis</name>
    <name type="common">Salmon louse</name>
    <name type="synonym">Caligus salmonis</name>
    <dbReference type="NCBI Taxonomy" id="72036"/>
    <lineage>
        <taxon>Eukaryota</taxon>
        <taxon>Metazoa</taxon>
        <taxon>Ecdysozoa</taxon>
        <taxon>Arthropoda</taxon>
        <taxon>Crustacea</taxon>
        <taxon>Multicrustacea</taxon>
        <taxon>Hexanauplia</taxon>
        <taxon>Copepoda</taxon>
        <taxon>Siphonostomatoida</taxon>
        <taxon>Caligidae</taxon>
        <taxon>Lepeophtheirus</taxon>
    </lineage>
</organism>
<dbReference type="AlphaFoldDB" id="A0A0K2VI65"/>
<name>A0A0K2VI65_LEPSM</name>
<feature type="non-terminal residue" evidence="1">
    <location>
        <position position="1"/>
    </location>
</feature>
<reference evidence="1" key="1">
    <citation type="submission" date="2014-05" db="EMBL/GenBank/DDBJ databases">
        <authorList>
            <person name="Chronopoulou M."/>
        </authorList>
    </citation>
    <scope>NUCLEOTIDE SEQUENCE</scope>
    <source>
        <tissue evidence="1">Whole organism</tissue>
    </source>
</reference>
<evidence type="ECO:0000313" key="1">
    <source>
        <dbReference type="EMBL" id="CDW50163.1"/>
    </source>
</evidence>
<proteinExistence type="predicted"/>